<gene>
    <name evidence="8" type="ORF">EV193_108124</name>
</gene>
<evidence type="ECO:0000256" key="5">
    <source>
        <dbReference type="ARBA" id="ARBA00022989"/>
    </source>
</evidence>
<feature type="transmembrane region" description="Helical" evidence="7">
    <location>
        <begin position="321"/>
        <end position="349"/>
    </location>
</feature>
<comment type="similarity">
    <text evidence="2">Belongs to the nucleobase:cation symporter-2 (NCS2) (TC 2.A.40) family.</text>
</comment>
<evidence type="ECO:0000256" key="7">
    <source>
        <dbReference type="SAM" id="Phobius"/>
    </source>
</evidence>
<keyword evidence="3" id="KW-0813">Transport</keyword>
<proteinExistence type="inferred from homology"/>
<dbReference type="GO" id="GO:0005886">
    <property type="term" value="C:plasma membrane"/>
    <property type="evidence" value="ECO:0007669"/>
    <property type="project" value="TreeGrafter"/>
</dbReference>
<dbReference type="RefSeq" id="WP_130346463.1">
    <property type="nucleotide sequence ID" value="NZ_SGWQ01000008.1"/>
</dbReference>
<feature type="transmembrane region" description="Helical" evidence="7">
    <location>
        <begin position="221"/>
        <end position="239"/>
    </location>
</feature>
<keyword evidence="9" id="KW-1185">Reference proteome</keyword>
<feature type="transmembrane region" description="Helical" evidence="7">
    <location>
        <begin position="179"/>
        <end position="198"/>
    </location>
</feature>
<name>A0A4Q7KLF8_9PSEU</name>
<evidence type="ECO:0000256" key="1">
    <source>
        <dbReference type="ARBA" id="ARBA00004141"/>
    </source>
</evidence>
<evidence type="ECO:0000256" key="2">
    <source>
        <dbReference type="ARBA" id="ARBA00008821"/>
    </source>
</evidence>
<dbReference type="Pfam" id="PF00860">
    <property type="entry name" value="Xan_ur_permease"/>
    <property type="match status" value="1"/>
</dbReference>
<protein>
    <submittedName>
        <fullName evidence="8">Xanthine/uracil permease</fullName>
    </submittedName>
</protein>
<feature type="transmembrane region" description="Helical" evidence="7">
    <location>
        <begin position="297"/>
        <end position="315"/>
    </location>
</feature>
<evidence type="ECO:0000256" key="4">
    <source>
        <dbReference type="ARBA" id="ARBA00022692"/>
    </source>
</evidence>
<dbReference type="InterPro" id="IPR006043">
    <property type="entry name" value="NCS2"/>
</dbReference>
<organism evidence="8 9">
    <name type="scientific">Herbihabitans rhizosphaerae</name>
    <dbReference type="NCBI Taxonomy" id="1872711"/>
    <lineage>
        <taxon>Bacteria</taxon>
        <taxon>Bacillati</taxon>
        <taxon>Actinomycetota</taxon>
        <taxon>Actinomycetes</taxon>
        <taxon>Pseudonocardiales</taxon>
        <taxon>Pseudonocardiaceae</taxon>
        <taxon>Herbihabitans</taxon>
    </lineage>
</organism>
<feature type="transmembrane region" description="Helical" evidence="7">
    <location>
        <begin position="361"/>
        <end position="379"/>
    </location>
</feature>
<feature type="transmembrane region" description="Helical" evidence="7">
    <location>
        <begin position="130"/>
        <end position="150"/>
    </location>
</feature>
<feature type="transmembrane region" description="Helical" evidence="7">
    <location>
        <begin position="385"/>
        <end position="403"/>
    </location>
</feature>
<evidence type="ECO:0000313" key="9">
    <source>
        <dbReference type="Proteomes" id="UP000294257"/>
    </source>
</evidence>
<reference evidence="8 9" key="1">
    <citation type="submission" date="2019-02" db="EMBL/GenBank/DDBJ databases">
        <title>Genomic Encyclopedia of Type Strains, Phase IV (KMG-IV): sequencing the most valuable type-strain genomes for metagenomic binning, comparative biology and taxonomic classification.</title>
        <authorList>
            <person name="Goeker M."/>
        </authorList>
    </citation>
    <scope>NUCLEOTIDE SEQUENCE [LARGE SCALE GENOMIC DNA]</scope>
    <source>
        <strain evidence="8 9">DSM 101727</strain>
    </source>
</reference>
<dbReference type="Proteomes" id="UP000294257">
    <property type="component" value="Unassembled WGS sequence"/>
</dbReference>
<evidence type="ECO:0000256" key="3">
    <source>
        <dbReference type="ARBA" id="ARBA00022448"/>
    </source>
</evidence>
<accession>A0A4Q7KLF8</accession>
<evidence type="ECO:0000313" key="8">
    <source>
        <dbReference type="EMBL" id="RZS34776.1"/>
    </source>
</evidence>
<keyword evidence="5 7" id="KW-1133">Transmembrane helix</keyword>
<feature type="transmembrane region" description="Helical" evidence="7">
    <location>
        <begin position="48"/>
        <end position="67"/>
    </location>
</feature>
<dbReference type="AlphaFoldDB" id="A0A4Q7KLF8"/>
<comment type="caution">
    <text evidence="8">The sequence shown here is derived from an EMBL/GenBank/DDBJ whole genome shotgun (WGS) entry which is preliminary data.</text>
</comment>
<dbReference type="GO" id="GO:0042907">
    <property type="term" value="F:xanthine transmembrane transporter activity"/>
    <property type="evidence" value="ECO:0007669"/>
    <property type="project" value="TreeGrafter"/>
</dbReference>
<dbReference type="EMBL" id="SGWQ01000008">
    <property type="protein sequence ID" value="RZS34776.1"/>
    <property type="molecule type" value="Genomic_DNA"/>
</dbReference>
<dbReference type="PANTHER" id="PTHR42810">
    <property type="entry name" value="PURINE PERMEASE C1399.01C-RELATED"/>
    <property type="match status" value="1"/>
</dbReference>
<feature type="transmembrane region" description="Helical" evidence="7">
    <location>
        <begin position="21"/>
        <end position="42"/>
    </location>
</feature>
<feature type="transmembrane region" description="Helical" evidence="7">
    <location>
        <begin position="156"/>
        <end position="172"/>
    </location>
</feature>
<evidence type="ECO:0000256" key="6">
    <source>
        <dbReference type="ARBA" id="ARBA00023136"/>
    </source>
</evidence>
<sequence>MWSLHGERAGDTVAVRERSAWPSAIGFGVQHLAVTLGAAIVVPAATGLPVGATLLFSGIGTLLFLVVTRNRVPAVMAPSFAFVAPLSASAHHDTAAKLGSVLAAGLILVVVGIAVKALGARLLESLMPPIVAGSVIVLIGLSAAPSAAAVAQRQPMVAALTAGAVLIAVACTRGPIARLSVLAAMALGTMLAAAGGGIDRARLDALIAADWVGLPQFHTPSIRSSAVLLVVPVVLVLVAETVGHVKAIAATTGRNLDGSAGDALIAGGLGASLAGAGGGASPATSGANIGVMAVSRAFSIAACAAAGVFTIALAFSPKAVALLACVPAGVVGAVALLLFGALAMIGVRMWPHTGTTLTEPANALVVAVAVMAGVGNLTVPLAGMQVPGVVWGSAAIVLGYPVVRRLTARRDARRATG</sequence>
<comment type="subcellular location">
    <subcellularLocation>
        <location evidence="1">Membrane</location>
        <topology evidence="1">Multi-pass membrane protein</topology>
    </subcellularLocation>
</comment>
<keyword evidence="6 7" id="KW-0472">Membrane</keyword>
<dbReference type="PANTHER" id="PTHR42810:SF4">
    <property type="entry name" value="URIC ACID TRANSPORTER UACT"/>
    <property type="match status" value="1"/>
</dbReference>
<dbReference type="OrthoDB" id="9779092at2"/>
<feature type="transmembrane region" description="Helical" evidence="7">
    <location>
        <begin position="98"/>
        <end position="118"/>
    </location>
</feature>
<keyword evidence="4 7" id="KW-0812">Transmembrane</keyword>